<feature type="domain" description="Cyclic nucleotide-binding" evidence="1">
    <location>
        <begin position="13"/>
        <end position="114"/>
    </location>
</feature>
<dbReference type="Gene3D" id="2.60.120.10">
    <property type="entry name" value="Jelly Rolls"/>
    <property type="match status" value="1"/>
</dbReference>
<keyword evidence="2" id="KW-0418">Kinase</keyword>
<evidence type="ECO:0000259" key="1">
    <source>
        <dbReference type="PROSITE" id="PS50042"/>
    </source>
</evidence>
<proteinExistence type="predicted"/>
<gene>
    <name evidence="2" type="ORF">SAMN05421818_105106</name>
</gene>
<evidence type="ECO:0000313" key="2">
    <source>
        <dbReference type="EMBL" id="SDH51283.1"/>
    </source>
</evidence>
<dbReference type="GO" id="GO:0016301">
    <property type="term" value="F:kinase activity"/>
    <property type="evidence" value="ECO:0007669"/>
    <property type="project" value="UniProtKB-KW"/>
</dbReference>
<dbReference type="PROSITE" id="PS50042">
    <property type="entry name" value="CNMP_BINDING_3"/>
    <property type="match status" value="1"/>
</dbReference>
<evidence type="ECO:0000313" key="3">
    <source>
        <dbReference type="Proteomes" id="UP000243588"/>
    </source>
</evidence>
<dbReference type="STRING" id="702745.SAMN05421818_105106"/>
<protein>
    <submittedName>
        <fullName evidence="2">cAMP-binding domain of CRP or a regulatory subunit of cAMP-dependent protein kinases</fullName>
    </submittedName>
</protein>
<dbReference type="InterPro" id="IPR000595">
    <property type="entry name" value="cNMP-bd_dom"/>
</dbReference>
<accession>A0A1G8D1B2</accession>
<sequence length="191" mass="22192">MKQLIAYIQERINVSEADLDLILSRFHYEKLAKGTQLTSSGLSTQKLYFVCKGCLRIFYINEAGQDATRFFAFENQFATALVSFINTSPSSEYLQALEESEVFAITHNDFYNLLEEVPQWEKFYRQYLEFAYVNNTNRLFAMVTMDASERYSELLKQNPLIVQRLPNKIVASYLNISQETLSRIKAKVIMS</sequence>
<dbReference type="AlphaFoldDB" id="A0A1G8D1B2"/>
<keyword evidence="2" id="KW-0808">Transferase</keyword>
<dbReference type="Proteomes" id="UP000243588">
    <property type="component" value="Unassembled WGS sequence"/>
</dbReference>
<dbReference type="InterPro" id="IPR018490">
    <property type="entry name" value="cNMP-bd_dom_sf"/>
</dbReference>
<name>A0A1G8D1B2_9FLAO</name>
<reference evidence="3" key="1">
    <citation type="submission" date="2016-10" db="EMBL/GenBank/DDBJ databases">
        <authorList>
            <person name="Varghese N."/>
            <person name="Submissions S."/>
        </authorList>
    </citation>
    <scope>NUCLEOTIDE SEQUENCE [LARGE SCALE GENOMIC DNA]</scope>
    <source>
        <strain evidence="3">DSM 23313</strain>
    </source>
</reference>
<dbReference type="InterPro" id="IPR014710">
    <property type="entry name" value="RmlC-like_jellyroll"/>
</dbReference>
<dbReference type="CDD" id="cd00038">
    <property type="entry name" value="CAP_ED"/>
    <property type="match status" value="1"/>
</dbReference>
<organism evidence="2 3">
    <name type="scientific">Myroides phaeus</name>
    <dbReference type="NCBI Taxonomy" id="702745"/>
    <lineage>
        <taxon>Bacteria</taxon>
        <taxon>Pseudomonadati</taxon>
        <taxon>Bacteroidota</taxon>
        <taxon>Flavobacteriia</taxon>
        <taxon>Flavobacteriales</taxon>
        <taxon>Flavobacteriaceae</taxon>
        <taxon>Myroides</taxon>
    </lineage>
</organism>
<dbReference type="SUPFAM" id="SSF51206">
    <property type="entry name" value="cAMP-binding domain-like"/>
    <property type="match status" value="1"/>
</dbReference>
<dbReference type="RefSeq" id="WP_090406690.1">
    <property type="nucleotide sequence ID" value="NZ_FNDQ01000005.1"/>
</dbReference>
<keyword evidence="3" id="KW-1185">Reference proteome</keyword>
<dbReference type="EMBL" id="FNDQ01000005">
    <property type="protein sequence ID" value="SDH51283.1"/>
    <property type="molecule type" value="Genomic_DNA"/>
</dbReference>
<dbReference type="Pfam" id="PF00027">
    <property type="entry name" value="cNMP_binding"/>
    <property type="match status" value="1"/>
</dbReference>